<feature type="non-terminal residue" evidence="1">
    <location>
        <position position="1"/>
    </location>
</feature>
<accession>A0A392R650</accession>
<keyword evidence="2" id="KW-1185">Reference proteome</keyword>
<proteinExistence type="predicted"/>
<protein>
    <submittedName>
        <fullName evidence="1">Leucine-rich repeat protein SHOC-2-like</fullName>
    </submittedName>
</protein>
<dbReference type="AlphaFoldDB" id="A0A392R650"/>
<sequence>AESFAKLCFVYGGCLGIEGGSRLIPAEYIDIAVLTSCNWDSCSRSGFDKQVPSIVASSSLVHVDKDVSAKAFELFTRDVSYVSKSTSKSPFYPNGSRW</sequence>
<reference evidence="1 2" key="1">
    <citation type="journal article" date="2018" name="Front. Plant Sci.">
        <title>Red Clover (Trifolium pratense) and Zigzag Clover (T. medium) - A Picture of Genomic Similarities and Differences.</title>
        <authorList>
            <person name="Dluhosova J."/>
            <person name="Istvanek J."/>
            <person name="Nedelnik J."/>
            <person name="Repkova J."/>
        </authorList>
    </citation>
    <scope>NUCLEOTIDE SEQUENCE [LARGE SCALE GENOMIC DNA]</scope>
    <source>
        <strain evidence="2">cv. 10/8</strain>
        <tissue evidence="1">Leaf</tissue>
    </source>
</reference>
<evidence type="ECO:0000313" key="1">
    <source>
        <dbReference type="EMBL" id="MCI31572.1"/>
    </source>
</evidence>
<name>A0A392R650_9FABA</name>
<comment type="caution">
    <text evidence="1">The sequence shown here is derived from an EMBL/GenBank/DDBJ whole genome shotgun (WGS) entry which is preliminary data.</text>
</comment>
<evidence type="ECO:0000313" key="2">
    <source>
        <dbReference type="Proteomes" id="UP000265520"/>
    </source>
</evidence>
<dbReference type="EMBL" id="LXQA010188204">
    <property type="protein sequence ID" value="MCI31572.1"/>
    <property type="molecule type" value="Genomic_DNA"/>
</dbReference>
<organism evidence="1 2">
    <name type="scientific">Trifolium medium</name>
    <dbReference type="NCBI Taxonomy" id="97028"/>
    <lineage>
        <taxon>Eukaryota</taxon>
        <taxon>Viridiplantae</taxon>
        <taxon>Streptophyta</taxon>
        <taxon>Embryophyta</taxon>
        <taxon>Tracheophyta</taxon>
        <taxon>Spermatophyta</taxon>
        <taxon>Magnoliopsida</taxon>
        <taxon>eudicotyledons</taxon>
        <taxon>Gunneridae</taxon>
        <taxon>Pentapetalae</taxon>
        <taxon>rosids</taxon>
        <taxon>fabids</taxon>
        <taxon>Fabales</taxon>
        <taxon>Fabaceae</taxon>
        <taxon>Papilionoideae</taxon>
        <taxon>50 kb inversion clade</taxon>
        <taxon>NPAAA clade</taxon>
        <taxon>Hologalegina</taxon>
        <taxon>IRL clade</taxon>
        <taxon>Trifolieae</taxon>
        <taxon>Trifolium</taxon>
    </lineage>
</organism>
<dbReference type="Proteomes" id="UP000265520">
    <property type="component" value="Unassembled WGS sequence"/>
</dbReference>